<dbReference type="AlphaFoldDB" id="A0A1H0WCW2"/>
<keyword evidence="1" id="KW-0472">Membrane</keyword>
<dbReference type="RefSeq" id="WP_019700501.1">
    <property type="nucleotide sequence ID" value="NZ_CP028290.1"/>
</dbReference>
<keyword evidence="3" id="KW-1185">Reference proteome</keyword>
<reference evidence="3" key="1">
    <citation type="submission" date="2016-10" db="EMBL/GenBank/DDBJ databases">
        <authorList>
            <person name="Varghese N."/>
            <person name="Submissions S."/>
        </authorList>
    </citation>
    <scope>NUCLEOTIDE SEQUENCE [LARGE SCALE GENOMIC DNA]</scope>
    <source>
        <strain evidence="3">DSM 17101</strain>
    </source>
</reference>
<gene>
    <name evidence="2" type="ORF">SAMN04489708_1364</name>
</gene>
<feature type="transmembrane region" description="Helical" evidence="1">
    <location>
        <begin position="21"/>
        <end position="42"/>
    </location>
</feature>
<evidence type="ECO:0000256" key="1">
    <source>
        <dbReference type="SAM" id="Phobius"/>
    </source>
</evidence>
<dbReference type="EMBL" id="FNJL01000036">
    <property type="protein sequence ID" value="SDP88295.1"/>
    <property type="molecule type" value="Genomic_DNA"/>
</dbReference>
<sequence>MNAPRNSAGAVPTSSSRNRFASARTLWVAGIALAVILFVFMIPW</sequence>
<protein>
    <submittedName>
        <fullName evidence="2">Uncharacterized protein</fullName>
    </submittedName>
</protein>
<keyword evidence="1" id="KW-0812">Transmembrane</keyword>
<organism evidence="2 3">
    <name type="scientific">Paracidovorax cattleyae</name>
    <dbReference type="NCBI Taxonomy" id="80868"/>
    <lineage>
        <taxon>Bacteria</taxon>
        <taxon>Pseudomonadati</taxon>
        <taxon>Pseudomonadota</taxon>
        <taxon>Betaproteobacteria</taxon>
        <taxon>Burkholderiales</taxon>
        <taxon>Comamonadaceae</taxon>
        <taxon>Paracidovorax</taxon>
    </lineage>
</organism>
<name>A0A1H0WCW2_9BURK</name>
<accession>A0A1H0WCW2</accession>
<proteinExistence type="predicted"/>
<dbReference type="Proteomes" id="UP000199317">
    <property type="component" value="Unassembled WGS sequence"/>
</dbReference>
<evidence type="ECO:0000313" key="2">
    <source>
        <dbReference type="EMBL" id="SDP88295.1"/>
    </source>
</evidence>
<evidence type="ECO:0000313" key="3">
    <source>
        <dbReference type="Proteomes" id="UP000199317"/>
    </source>
</evidence>
<keyword evidence="1" id="KW-1133">Transmembrane helix</keyword>